<feature type="binding site" evidence="6 7">
    <location>
        <position position="123"/>
    </location>
    <ligand>
        <name>S-adenosyl-L-methionine</name>
        <dbReference type="ChEBI" id="CHEBI:59789"/>
    </ligand>
</feature>
<protein>
    <recommendedName>
        <fullName evidence="6">Putative tRNA (cytidine(34)-2'-O)-methyltransferase</fullName>
        <ecNumber evidence="6">2.1.1.207</ecNumber>
    </recommendedName>
    <alternativeName>
        <fullName evidence="6">tRNA (cytidine/uridine-2'-O-)-methyltransferase</fullName>
    </alternativeName>
</protein>
<dbReference type="GO" id="GO:0141098">
    <property type="term" value="F:tRNA (cytidine(34)-2'-O)-methyltransferase activity"/>
    <property type="evidence" value="ECO:0007669"/>
    <property type="project" value="RHEA"/>
</dbReference>
<comment type="catalytic activity">
    <reaction evidence="6">
        <text>5-carboxymethylaminomethyluridine(34) in tRNA(Leu) + S-adenosyl-L-methionine = 5-carboxymethylaminomethyl-2'-O-methyluridine(34) in tRNA(Leu) + S-adenosyl-L-homocysteine + H(+)</text>
        <dbReference type="Rhea" id="RHEA:43088"/>
        <dbReference type="Rhea" id="RHEA-COMP:10333"/>
        <dbReference type="Rhea" id="RHEA-COMP:10334"/>
        <dbReference type="ChEBI" id="CHEBI:15378"/>
        <dbReference type="ChEBI" id="CHEBI:57856"/>
        <dbReference type="ChEBI" id="CHEBI:59789"/>
        <dbReference type="ChEBI" id="CHEBI:74508"/>
        <dbReference type="ChEBI" id="CHEBI:74511"/>
        <dbReference type="EC" id="2.1.1.207"/>
    </reaction>
</comment>
<evidence type="ECO:0000256" key="2">
    <source>
        <dbReference type="ARBA" id="ARBA00022603"/>
    </source>
</evidence>
<comment type="caution">
    <text evidence="9">The sequence shown here is derived from an EMBL/GenBank/DDBJ whole genome shotgun (WGS) entry which is preliminary data.</text>
</comment>
<dbReference type="PIRSF" id="PIRSF029256">
    <property type="entry name" value="SpoU_TrmH_prd"/>
    <property type="match status" value="1"/>
</dbReference>
<dbReference type="EC" id="2.1.1.207" evidence="6"/>
<evidence type="ECO:0000259" key="8">
    <source>
        <dbReference type="Pfam" id="PF00588"/>
    </source>
</evidence>
<dbReference type="Gene3D" id="3.40.1280.10">
    <property type="match status" value="1"/>
</dbReference>
<sequence length="168" mass="19186">MAQLNIVMVEPEIPQNTGNVARTCAATGARLHLVGPMGFTIDDKKLKRAGLDYWHFLDITYYENLEEFFEKNKGGNFYYFSTKAPHRHTDLAYPDNCYLLFGKETAGLPEKLLFDNPDTTVRIPMIDEARSLNLSNSVAVGVYEVLRQWGYPELQCSGQLRAYRWPGK</sequence>
<feature type="domain" description="tRNA/rRNA methyltransferase SpoU type" evidence="8">
    <location>
        <begin position="4"/>
        <end position="143"/>
    </location>
</feature>
<comment type="function">
    <text evidence="6">Could methylate the ribose at the nucleotide 34 wobble position in tRNA.</text>
</comment>
<keyword evidence="3 6" id="KW-0808">Transferase</keyword>
<dbReference type="FunFam" id="3.40.1280.10:FF:000002">
    <property type="entry name" value="Peptidylprolyl isomerase"/>
    <property type="match status" value="1"/>
</dbReference>
<keyword evidence="5 6" id="KW-0819">tRNA processing</keyword>
<evidence type="ECO:0000256" key="1">
    <source>
        <dbReference type="ARBA" id="ARBA00022490"/>
    </source>
</evidence>
<dbReference type="InterPro" id="IPR029028">
    <property type="entry name" value="Alpha/beta_knot_MTases"/>
</dbReference>
<evidence type="ECO:0000313" key="9">
    <source>
        <dbReference type="EMBL" id="RGQ41525.1"/>
    </source>
</evidence>
<feature type="binding site" evidence="6 7">
    <location>
        <position position="131"/>
    </location>
    <ligand>
        <name>S-adenosyl-L-methionine</name>
        <dbReference type="ChEBI" id="CHEBI:59789"/>
    </ligand>
</feature>
<comment type="subcellular location">
    <subcellularLocation>
        <location evidence="6">Cytoplasm</location>
    </subcellularLocation>
</comment>
<dbReference type="GO" id="GO:0002130">
    <property type="term" value="P:wobble position ribose methylation"/>
    <property type="evidence" value="ECO:0007669"/>
    <property type="project" value="TreeGrafter"/>
</dbReference>
<keyword evidence="4 6" id="KW-0949">S-adenosyl-L-methionine</keyword>
<dbReference type="InterPro" id="IPR001537">
    <property type="entry name" value="SpoU_MeTrfase"/>
</dbReference>
<comment type="similarity">
    <text evidence="6">Belongs to the class IV-like SAM-binding methyltransferase superfamily. RNA methyltransferase TrmH family. TrmL subfamily.</text>
</comment>
<dbReference type="CDD" id="cd18094">
    <property type="entry name" value="SpoU-like_TrmL"/>
    <property type="match status" value="1"/>
</dbReference>
<evidence type="ECO:0000313" key="10">
    <source>
        <dbReference type="Proteomes" id="UP000284751"/>
    </source>
</evidence>
<evidence type="ECO:0000256" key="3">
    <source>
        <dbReference type="ARBA" id="ARBA00022679"/>
    </source>
</evidence>
<dbReference type="GO" id="GO:0042802">
    <property type="term" value="F:identical protein binding"/>
    <property type="evidence" value="ECO:0007669"/>
    <property type="project" value="UniProtKB-ARBA"/>
</dbReference>
<accession>A0A412AY81</accession>
<dbReference type="Pfam" id="PF00588">
    <property type="entry name" value="SpoU_methylase"/>
    <property type="match status" value="1"/>
</dbReference>
<keyword evidence="1 6" id="KW-0963">Cytoplasm</keyword>
<dbReference type="GO" id="GO:0005737">
    <property type="term" value="C:cytoplasm"/>
    <property type="evidence" value="ECO:0007669"/>
    <property type="project" value="UniProtKB-SubCell"/>
</dbReference>
<proteinExistence type="inferred from homology"/>
<dbReference type="HAMAP" id="MF_01885">
    <property type="entry name" value="tRNA_methyltr_TrmL"/>
    <property type="match status" value="1"/>
</dbReference>
<comment type="caution">
    <text evidence="6">Lacks conserved residue(s) required for the propagation of feature annotation.</text>
</comment>
<dbReference type="NCBIfam" id="TIGR00185">
    <property type="entry name" value="tRNA_yibK_trmL"/>
    <property type="match status" value="1"/>
</dbReference>
<reference evidence="9 10" key="1">
    <citation type="submission" date="2018-08" db="EMBL/GenBank/DDBJ databases">
        <title>A genome reference for cultivated species of the human gut microbiota.</title>
        <authorList>
            <person name="Zou Y."/>
            <person name="Xue W."/>
            <person name="Luo G."/>
        </authorList>
    </citation>
    <scope>NUCLEOTIDE SEQUENCE [LARGE SCALE GENOMIC DNA]</scope>
    <source>
        <strain evidence="9 10">AF28-26</strain>
    </source>
</reference>
<dbReference type="GO" id="GO:0003723">
    <property type="term" value="F:RNA binding"/>
    <property type="evidence" value="ECO:0007669"/>
    <property type="project" value="InterPro"/>
</dbReference>
<feature type="binding site" evidence="6 7">
    <location>
        <position position="102"/>
    </location>
    <ligand>
        <name>S-adenosyl-L-methionine</name>
        <dbReference type="ChEBI" id="CHEBI:59789"/>
    </ligand>
</feature>
<keyword evidence="2 6" id="KW-0489">Methyltransferase</keyword>
<dbReference type="EMBL" id="QRTC01000017">
    <property type="protein sequence ID" value="RGQ41525.1"/>
    <property type="molecule type" value="Genomic_DNA"/>
</dbReference>
<organism evidence="9 10">
    <name type="scientific">[Clostridium] leptum</name>
    <dbReference type="NCBI Taxonomy" id="1535"/>
    <lineage>
        <taxon>Bacteria</taxon>
        <taxon>Bacillati</taxon>
        <taxon>Bacillota</taxon>
        <taxon>Clostridia</taxon>
        <taxon>Eubacteriales</taxon>
        <taxon>Oscillospiraceae</taxon>
        <taxon>Oscillospiraceae incertae sedis</taxon>
    </lineage>
</organism>
<evidence type="ECO:0000256" key="6">
    <source>
        <dbReference type="HAMAP-Rule" id="MF_01885"/>
    </source>
</evidence>
<evidence type="ECO:0000256" key="7">
    <source>
        <dbReference type="PIRSR" id="PIRSR029256-1"/>
    </source>
</evidence>
<dbReference type="InterPro" id="IPR029026">
    <property type="entry name" value="tRNA_m1G_MTases_N"/>
</dbReference>
<dbReference type="SUPFAM" id="SSF75217">
    <property type="entry name" value="alpha/beta knot"/>
    <property type="match status" value="1"/>
</dbReference>
<gene>
    <name evidence="9" type="primary">trmL</name>
    <name evidence="9" type="ORF">DWY99_05790</name>
</gene>
<dbReference type="AlphaFoldDB" id="A0A412AY81"/>
<evidence type="ECO:0000256" key="4">
    <source>
        <dbReference type="ARBA" id="ARBA00022691"/>
    </source>
</evidence>
<dbReference type="InterPro" id="IPR016914">
    <property type="entry name" value="TrmL"/>
</dbReference>
<evidence type="ECO:0000256" key="5">
    <source>
        <dbReference type="ARBA" id="ARBA00022694"/>
    </source>
</evidence>
<comment type="catalytic activity">
    <reaction evidence="6">
        <text>cytidine(34) in tRNA + S-adenosyl-L-methionine = 2'-O-methylcytidine(34) in tRNA + S-adenosyl-L-homocysteine + H(+)</text>
        <dbReference type="Rhea" id="RHEA:43084"/>
        <dbReference type="Rhea" id="RHEA-COMP:10331"/>
        <dbReference type="Rhea" id="RHEA-COMP:10332"/>
        <dbReference type="ChEBI" id="CHEBI:15378"/>
        <dbReference type="ChEBI" id="CHEBI:57856"/>
        <dbReference type="ChEBI" id="CHEBI:59789"/>
        <dbReference type="ChEBI" id="CHEBI:74495"/>
        <dbReference type="ChEBI" id="CHEBI:82748"/>
        <dbReference type="EC" id="2.1.1.207"/>
    </reaction>
</comment>
<dbReference type="GO" id="GO:0141102">
    <property type="term" value="F:tRNA (5-carboxymethylaminomethyluridine(34)-2'-O)-methyltransferase activity"/>
    <property type="evidence" value="ECO:0007669"/>
    <property type="project" value="RHEA"/>
</dbReference>
<name>A0A412AY81_9FIRM</name>
<dbReference type="Proteomes" id="UP000284751">
    <property type="component" value="Unassembled WGS sequence"/>
</dbReference>
<dbReference type="PANTHER" id="PTHR42971">
    <property type="entry name" value="TRNA (CYTIDINE(34)-2'-O)-METHYLTRANSFERASE"/>
    <property type="match status" value="1"/>
</dbReference>
<dbReference type="PANTHER" id="PTHR42971:SF1">
    <property type="entry name" value="TRNA (CYTIDINE(34)-2'-O)-METHYLTRANSFERASE"/>
    <property type="match status" value="1"/>
</dbReference>